<evidence type="ECO:0000256" key="16">
    <source>
        <dbReference type="ARBA" id="ARBA00048535"/>
    </source>
</evidence>
<protein>
    <recommendedName>
        <fullName evidence="5">15-hydroxyprostaglandin dehydrogenase [NAD(+)]</fullName>
        <ecNumber evidence="3">1.1.1.141</ecNumber>
        <ecNumber evidence="4">1.1.1.232</ecNumber>
    </recommendedName>
    <alternativeName>
        <fullName evidence="7">Eicosanoid/docosanoid dehydrogenase [NAD(+)]</fullName>
    </alternativeName>
    <alternativeName>
        <fullName evidence="6">Prostaglandin dehydrogenase 1</fullName>
    </alternativeName>
</protein>
<dbReference type="Proteomes" id="UP001231518">
    <property type="component" value="Chromosome 13"/>
</dbReference>
<evidence type="ECO:0000256" key="10">
    <source>
        <dbReference type="ARBA" id="ARBA00047672"/>
    </source>
</evidence>
<evidence type="ECO:0000256" key="1">
    <source>
        <dbReference type="ARBA" id="ARBA00006484"/>
    </source>
</evidence>
<comment type="catalytic activity">
    <reaction evidence="9">
        <text>prostaglandin E1 + NAD(+) = 15-oxoprostaglandin E1 + NADH + H(+)</text>
        <dbReference type="Rhea" id="RHEA:16477"/>
        <dbReference type="ChEBI" id="CHEBI:15378"/>
        <dbReference type="ChEBI" id="CHEBI:57397"/>
        <dbReference type="ChEBI" id="CHEBI:57401"/>
        <dbReference type="ChEBI" id="CHEBI:57540"/>
        <dbReference type="ChEBI" id="CHEBI:57945"/>
    </reaction>
    <physiologicalReaction direction="left-to-right" evidence="9">
        <dbReference type="Rhea" id="RHEA:16478"/>
    </physiologicalReaction>
</comment>
<evidence type="ECO:0000256" key="17">
    <source>
        <dbReference type="ARBA" id="ARBA00048611"/>
    </source>
</evidence>
<evidence type="ECO:0000256" key="9">
    <source>
        <dbReference type="ARBA" id="ARBA00047325"/>
    </source>
</evidence>
<evidence type="ECO:0000256" key="19">
    <source>
        <dbReference type="ARBA" id="ARBA00048921"/>
    </source>
</evidence>
<dbReference type="AlphaFoldDB" id="A0AAD7YFU9"/>
<evidence type="ECO:0000256" key="7">
    <source>
        <dbReference type="ARBA" id="ARBA00042026"/>
    </source>
</evidence>
<comment type="catalytic activity">
    <reaction evidence="19">
        <text>resolvin D2 + NAD(+) = 16-oxoresolvin D2 + NADH + H(+)</text>
        <dbReference type="Rhea" id="RHEA:53588"/>
        <dbReference type="ChEBI" id="CHEBI:15378"/>
        <dbReference type="ChEBI" id="CHEBI:57540"/>
        <dbReference type="ChEBI" id="CHEBI:57945"/>
        <dbReference type="ChEBI" id="CHEBI:133367"/>
        <dbReference type="ChEBI" id="CHEBI:137498"/>
    </reaction>
    <physiologicalReaction direction="left-to-right" evidence="19">
        <dbReference type="Rhea" id="RHEA:53589"/>
    </physiologicalReaction>
</comment>
<comment type="catalytic activity">
    <reaction evidence="17">
        <text>prostaglandin A1 + NAD(+) = 15-oxo-prostaglandin A1 + NADH + H(+)</text>
        <dbReference type="Rhea" id="RHEA:41263"/>
        <dbReference type="ChEBI" id="CHEBI:15378"/>
        <dbReference type="ChEBI" id="CHEBI:57398"/>
        <dbReference type="ChEBI" id="CHEBI:57540"/>
        <dbReference type="ChEBI" id="CHEBI:57945"/>
        <dbReference type="ChEBI" id="CHEBI:85072"/>
    </reaction>
    <physiologicalReaction direction="left-to-right" evidence="17">
        <dbReference type="Rhea" id="RHEA:41264"/>
    </physiologicalReaction>
</comment>
<dbReference type="EMBL" id="JARGEI010000019">
    <property type="protein sequence ID" value="KAJ8714495.1"/>
    <property type="molecule type" value="Genomic_DNA"/>
</dbReference>
<evidence type="ECO:0000256" key="13">
    <source>
        <dbReference type="ARBA" id="ARBA00048144"/>
    </source>
</evidence>
<comment type="caution">
    <text evidence="23">The sequence shown here is derived from an EMBL/GenBank/DDBJ whole genome shotgun (WGS) entry which is preliminary data.</text>
</comment>
<evidence type="ECO:0000256" key="11">
    <source>
        <dbReference type="ARBA" id="ARBA00048008"/>
    </source>
</evidence>
<name>A0AAD7YFU9_MYTSE</name>
<evidence type="ECO:0000256" key="14">
    <source>
        <dbReference type="ARBA" id="ARBA00048170"/>
    </source>
</evidence>
<dbReference type="SUPFAM" id="SSF51735">
    <property type="entry name" value="NAD(P)-binding Rossmann-fold domains"/>
    <property type="match status" value="1"/>
</dbReference>
<dbReference type="GO" id="GO:0005737">
    <property type="term" value="C:cytoplasm"/>
    <property type="evidence" value="ECO:0007669"/>
    <property type="project" value="TreeGrafter"/>
</dbReference>
<dbReference type="InterPro" id="IPR036291">
    <property type="entry name" value="NAD(P)-bd_dom_sf"/>
</dbReference>
<comment type="catalytic activity">
    <reaction evidence="21">
        <text>resolvin E1 + NAD(+) = 18-oxo-resolvin E1 + NADH + H(+)</text>
        <dbReference type="Rhea" id="RHEA:49244"/>
        <dbReference type="ChEBI" id="CHEBI:15378"/>
        <dbReference type="ChEBI" id="CHEBI:57540"/>
        <dbReference type="ChEBI" id="CHEBI:57945"/>
        <dbReference type="ChEBI" id="CHEBI:91000"/>
        <dbReference type="ChEBI" id="CHEBI:91001"/>
    </reaction>
    <physiologicalReaction direction="left-to-right" evidence="21">
        <dbReference type="Rhea" id="RHEA:49245"/>
    </physiologicalReaction>
</comment>
<evidence type="ECO:0000256" key="2">
    <source>
        <dbReference type="ARBA" id="ARBA00023002"/>
    </source>
</evidence>
<evidence type="ECO:0000256" key="20">
    <source>
        <dbReference type="ARBA" id="ARBA00049151"/>
    </source>
</evidence>
<evidence type="ECO:0000256" key="22">
    <source>
        <dbReference type="RuleBase" id="RU000363"/>
    </source>
</evidence>
<evidence type="ECO:0000256" key="12">
    <source>
        <dbReference type="ARBA" id="ARBA00048140"/>
    </source>
</evidence>
<dbReference type="PANTHER" id="PTHR44229">
    <property type="entry name" value="15-HYDROXYPROSTAGLANDIN DEHYDROGENASE [NAD(+)]"/>
    <property type="match status" value="1"/>
</dbReference>
<evidence type="ECO:0000313" key="24">
    <source>
        <dbReference type="Proteomes" id="UP001231518"/>
    </source>
</evidence>
<comment type="catalytic activity">
    <reaction evidence="15">
        <text>resolvin D2 + NAD(+) = 7-oxoresolvin D2 + NADH + H(+)</text>
        <dbReference type="Rhea" id="RHEA:53584"/>
        <dbReference type="ChEBI" id="CHEBI:15378"/>
        <dbReference type="ChEBI" id="CHEBI:57540"/>
        <dbReference type="ChEBI" id="CHEBI:57945"/>
        <dbReference type="ChEBI" id="CHEBI:133367"/>
        <dbReference type="ChEBI" id="CHEBI:137497"/>
    </reaction>
    <physiologicalReaction direction="left-to-right" evidence="15">
        <dbReference type="Rhea" id="RHEA:53585"/>
    </physiologicalReaction>
</comment>
<accession>A0AAD7YFU9</accession>
<dbReference type="PRINTS" id="PR00080">
    <property type="entry name" value="SDRFAMILY"/>
</dbReference>
<sequence length="274" mass="29350">MAEWDAKDKIFLITGAASGLGAQYAQAFLELGAKNVAILDIAEELGAATAERLNAAHGNKAVFIKCDVSKEEDIARAFDAVLAHFKQIDVIINNAGVMVDAPDMWRTATDINYQGVVSFTLKGVNYMRKDKGGLGGTIINISSSAALTKAPALPVYYGSKIAVLHFSQCLADAPFYENTGIRVLTMCIGPTDTPLLQNLEARAYERCIGEVLANKVVTEGIVFQKPASAVAAMVQMFKAGAPGSIWFSNANKPAIDITPVIDGAFKDFRKLFLP</sequence>
<dbReference type="EC" id="1.1.1.141" evidence="3"/>
<comment type="catalytic activity">
    <reaction evidence="16">
        <text>lipoxin A4 + NAD(+) = 15-oxo-(5S,6R)-dihydroxy-(7E,9E,11Z,13E)-eicosatetraenoate + NADH + H(+)</text>
        <dbReference type="Rhea" id="RHEA:41572"/>
        <dbReference type="ChEBI" id="CHEBI:15378"/>
        <dbReference type="ChEBI" id="CHEBI:57540"/>
        <dbReference type="ChEBI" id="CHEBI:57945"/>
        <dbReference type="ChEBI" id="CHEBI:67026"/>
        <dbReference type="ChEBI" id="CHEBI:78311"/>
    </reaction>
    <physiologicalReaction direction="left-to-right" evidence="16">
        <dbReference type="Rhea" id="RHEA:41573"/>
    </physiologicalReaction>
</comment>
<comment type="similarity">
    <text evidence="1 22">Belongs to the short-chain dehydrogenases/reductases (SDR) family.</text>
</comment>
<dbReference type="Pfam" id="PF00106">
    <property type="entry name" value="adh_short"/>
    <property type="match status" value="1"/>
</dbReference>
<dbReference type="Gene3D" id="3.40.50.720">
    <property type="entry name" value="NAD(P)-binding Rossmann-like Domain"/>
    <property type="match status" value="1"/>
</dbReference>
<keyword evidence="2" id="KW-0560">Oxidoreductase</keyword>
<evidence type="ECO:0000256" key="18">
    <source>
        <dbReference type="ARBA" id="ARBA00048739"/>
    </source>
</evidence>
<organism evidence="23 24">
    <name type="scientific">Mythimna separata</name>
    <name type="common">Oriental armyworm</name>
    <name type="synonym">Pseudaletia separata</name>
    <dbReference type="NCBI Taxonomy" id="271217"/>
    <lineage>
        <taxon>Eukaryota</taxon>
        <taxon>Metazoa</taxon>
        <taxon>Ecdysozoa</taxon>
        <taxon>Arthropoda</taxon>
        <taxon>Hexapoda</taxon>
        <taxon>Insecta</taxon>
        <taxon>Pterygota</taxon>
        <taxon>Neoptera</taxon>
        <taxon>Endopterygota</taxon>
        <taxon>Lepidoptera</taxon>
        <taxon>Glossata</taxon>
        <taxon>Ditrysia</taxon>
        <taxon>Noctuoidea</taxon>
        <taxon>Noctuidae</taxon>
        <taxon>Noctuinae</taxon>
        <taxon>Hadenini</taxon>
        <taxon>Mythimna</taxon>
    </lineage>
</organism>
<comment type="catalytic activity">
    <reaction evidence="13">
        <text>(11R)-hydroxy-(5Z,8Z,12E,14Z)-eicosatetraenoate + NAD(+) = 11-oxo-(5Z,8Z,12E,14Z)-eicosatetraenoate + NADH + H(+)</text>
        <dbReference type="Rhea" id="RHEA:48640"/>
        <dbReference type="ChEBI" id="CHEBI:15378"/>
        <dbReference type="ChEBI" id="CHEBI:57540"/>
        <dbReference type="ChEBI" id="CHEBI:57945"/>
        <dbReference type="ChEBI" id="CHEBI:78836"/>
        <dbReference type="ChEBI" id="CHEBI:90697"/>
    </reaction>
    <physiologicalReaction direction="left-to-right" evidence="13">
        <dbReference type="Rhea" id="RHEA:48641"/>
    </physiologicalReaction>
</comment>
<evidence type="ECO:0000256" key="4">
    <source>
        <dbReference type="ARBA" id="ARBA00039060"/>
    </source>
</evidence>
<comment type="catalytic activity">
    <reaction evidence="10">
        <text>resolvin D1 + NAD(+) = 8-oxoresolvin D1 + NADH + H(+)</text>
        <dbReference type="Rhea" id="RHEA:50124"/>
        <dbReference type="ChEBI" id="CHEBI:15378"/>
        <dbReference type="ChEBI" id="CHEBI:57540"/>
        <dbReference type="ChEBI" id="CHEBI:57945"/>
        <dbReference type="ChEBI" id="CHEBI:132079"/>
        <dbReference type="ChEBI" id="CHEBI:132080"/>
    </reaction>
    <physiologicalReaction direction="left-to-right" evidence="10">
        <dbReference type="Rhea" id="RHEA:50125"/>
    </physiologicalReaction>
</comment>
<dbReference type="PANTHER" id="PTHR44229:SF4">
    <property type="entry name" value="15-HYDROXYPROSTAGLANDIN DEHYDROGENASE [NAD(+)]"/>
    <property type="match status" value="1"/>
</dbReference>
<keyword evidence="24" id="KW-1185">Reference proteome</keyword>
<dbReference type="EC" id="1.1.1.232" evidence="4"/>
<evidence type="ECO:0000256" key="3">
    <source>
        <dbReference type="ARBA" id="ARBA00038968"/>
    </source>
</evidence>
<comment type="catalytic activity">
    <reaction evidence="11">
        <text>14-hydroxy-(4Z,7Z,10Z,12E,16Z,19Z)-docosahexaenoate + NAD(+) = 14-oxo-(4Z,7Z,10Z,12E,16Z,19Z)-docosahexaenoate + NADH + H(+)</text>
        <dbReference type="Rhea" id="RHEA:48952"/>
        <dbReference type="ChEBI" id="CHEBI:15378"/>
        <dbReference type="ChEBI" id="CHEBI:57540"/>
        <dbReference type="ChEBI" id="CHEBI:57945"/>
        <dbReference type="ChEBI" id="CHEBI:90866"/>
        <dbReference type="ChEBI" id="CHEBI:90867"/>
    </reaction>
    <physiologicalReaction direction="left-to-right" evidence="11">
        <dbReference type="Rhea" id="RHEA:48953"/>
    </physiologicalReaction>
</comment>
<evidence type="ECO:0000256" key="5">
    <source>
        <dbReference type="ARBA" id="ARBA00040276"/>
    </source>
</evidence>
<comment type="catalytic activity">
    <reaction evidence="12">
        <text>15-oxo-(5S,6R)-dihydroxy-(7E,9E,11Z)-eicosatrienoate + NADH + H(+) = (5S,6R,15S)-trihydroxy-(7E,9E,11Z)-eicosatrienoate + NAD(+)</text>
        <dbReference type="Rhea" id="RHEA:41596"/>
        <dbReference type="ChEBI" id="CHEBI:15378"/>
        <dbReference type="ChEBI" id="CHEBI:57540"/>
        <dbReference type="ChEBI" id="CHEBI:57945"/>
        <dbReference type="ChEBI" id="CHEBI:78325"/>
        <dbReference type="ChEBI" id="CHEBI:78329"/>
    </reaction>
    <physiologicalReaction direction="left-to-right" evidence="12">
        <dbReference type="Rhea" id="RHEA:41597"/>
    </physiologicalReaction>
</comment>
<dbReference type="InterPro" id="IPR002347">
    <property type="entry name" value="SDR_fam"/>
</dbReference>
<evidence type="ECO:0000256" key="6">
    <source>
        <dbReference type="ARBA" id="ARBA00041812"/>
    </source>
</evidence>
<comment type="catalytic activity">
    <reaction evidence="14">
        <text>resolvin D1 + NAD(+) = 17-oxoresolvin D1 + NADH + H(+)</text>
        <dbReference type="Rhea" id="RHEA:50128"/>
        <dbReference type="ChEBI" id="CHEBI:15378"/>
        <dbReference type="ChEBI" id="CHEBI:57540"/>
        <dbReference type="ChEBI" id="CHEBI:57945"/>
        <dbReference type="ChEBI" id="CHEBI:132079"/>
        <dbReference type="ChEBI" id="CHEBI:132081"/>
    </reaction>
    <physiologicalReaction direction="left-to-right" evidence="14">
        <dbReference type="Rhea" id="RHEA:50129"/>
    </physiologicalReaction>
</comment>
<comment type="function">
    <text evidence="8">Catalyzes the NAD-dependent dehydrogenation (oxidation) of a broad array of hydroxylated polyunsaturated fatty acids (mainly eicosanoids and docosanoids, including prostaglandins, lipoxins and resolvins), yielding their corresponding keto (oxo) metabolites. Decreases the levels of the pro-proliferative prostaglandins such as prostaglandin E2 (whose activity is increased in cancer because of an increase in the expression of cyclooxygenase 2) and generates oxo-fatty acid products that can profoundly influence cell function by abrogating pro-inflammatory cytokine expression. Converts resolvins E1, D1 and D2 to their oxo products, which represents a mode of resolvin inactivation. Resolvin E1 plays important roles during the resolution phase of acute inflammation, while resolvins D1 and D2 have a unique role in obesity-induced adipose inflammation.</text>
</comment>
<evidence type="ECO:0000256" key="15">
    <source>
        <dbReference type="ARBA" id="ARBA00048393"/>
    </source>
</evidence>
<evidence type="ECO:0000313" key="23">
    <source>
        <dbReference type="EMBL" id="KAJ8714495.1"/>
    </source>
</evidence>
<proteinExistence type="inferred from homology"/>
<comment type="catalytic activity">
    <reaction evidence="18">
        <text>prostaglandin E2 + NAD(+) = 15-oxoprostaglandin E2 + NADH + H(+)</text>
        <dbReference type="Rhea" id="RHEA:11876"/>
        <dbReference type="ChEBI" id="CHEBI:15378"/>
        <dbReference type="ChEBI" id="CHEBI:57400"/>
        <dbReference type="ChEBI" id="CHEBI:57540"/>
        <dbReference type="ChEBI" id="CHEBI:57945"/>
        <dbReference type="ChEBI" id="CHEBI:606564"/>
        <dbReference type="EC" id="1.1.1.141"/>
    </reaction>
    <physiologicalReaction direction="left-to-right" evidence="18">
        <dbReference type="Rhea" id="RHEA:11877"/>
    </physiologicalReaction>
</comment>
<dbReference type="PRINTS" id="PR00081">
    <property type="entry name" value="GDHRDH"/>
</dbReference>
<dbReference type="GO" id="GO:0016404">
    <property type="term" value="F:15-hydroxyprostaglandin dehydrogenase (NAD+) activity"/>
    <property type="evidence" value="ECO:0007669"/>
    <property type="project" value="UniProtKB-EC"/>
</dbReference>
<evidence type="ECO:0000256" key="8">
    <source>
        <dbReference type="ARBA" id="ARBA00045705"/>
    </source>
</evidence>
<comment type="catalytic activity">
    <reaction evidence="20">
        <text>(15S)-hydroxy-(5Z,8Z,11Z,13E)-eicosatetraenoate + NAD(+) = 15-oxo-(5Z,8Z,11Z,13E)-eicosatetraenoate + NADH + H(+)</text>
        <dbReference type="Rhea" id="RHEA:23260"/>
        <dbReference type="ChEBI" id="CHEBI:15378"/>
        <dbReference type="ChEBI" id="CHEBI:57409"/>
        <dbReference type="ChEBI" id="CHEBI:57410"/>
        <dbReference type="ChEBI" id="CHEBI:57540"/>
        <dbReference type="ChEBI" id="CHEBI:57945"/>
        <dbReference type="EC" id="1.1.1.232"/>
    </reaction>
    <physiologicalReaction direction="left-to-right" evidence="20">
        <dbReference type="Rhea" id="RHEA:23261"/>
    </physiologicalReaction>
</comment>
<reference evidence="23" key="1">
    <citation type="submission" date="2023-03" db="EMBL/GenBank/DDBJ databases">
        <title>Chromosome-level genomes of two armyworms, Mythimna separata and Mythimna loreyi, provide insights into the biosynthesis and reception of sex pheromones.</title>
        <authorList>
            <person name="Zhao H."/>
        </authorList>
    </citation>
    <scope>NUCLEOTIDE SEQUENCE</scope>
    <source>
        <strain evidence="23">BeijingLab</strain>
        <tissue evidence="23">Pupa</tissue>
    </source>
</reference>
<evidence type="ECO:0000256" key="21">
    <source>
        <dbReference type="ARBA" id="ARBA00049188"/>
    </source>
</evidence>
<dbReference type="GO" id="GO:0047034">
    <property type="term" value="F:15-hydroxyicosatetraenoate dehydrogenase activity"/>
    <property type="evidence" value="ECO:0007669"/>
    <property type="project" value="UniProtKB-EC"/>
</dbReference>
<gene>
    <name evidence="23" type="ORF">PYW07_002720</name>
</gene>